<comment type="caution">
    <text evidence="3">The sequence shown here is derived from an EMBL/GenBank/DDBJ whole genome shotgun (WGS) entry which is preliminary data.</text>
</comment>
<dbReference type="HOGENOM" id="CLU_616763_0_0_1"/>
<name>V5G401_BYSSN</name>
<feature type="transmembrane region" description="Helical" evidence="2">
    <location>
        <begin position="319"/>
        <end position="336"/>
    </location>
</feature>
<feature type="transmembrane region" description="Helical" evidence="2">
    <location>
        <begin position="287"/>
        <end position="307"/>
    </location>
</feature>
<evidence type="ECO:0000313" key="4">
    <source>
        <dbReference type="Proteomes" id="UP000018001"/>
    </source>
</evidence>
<dbReference type="InParanoid" id="V5G401"/>
<dbReference type="Proteomes" id="UP000018001">
    <property type="component" value="Unassembled WGS sequence"/>
</dbReference>
<feature type="compositionally biased region" description="Low complexity" evidence="1">
    <location>
        <begin position="18"/>
        <end position="29"/>
    </location>
</feature>
<proteinExistence type="predicted"/>
<feature type="region of interest" description="Disordered" evidence="1">
    <location>
        <begin position="1"/>
        <end position="29"/>
    </location>
</feature>
<feature type="compositionally biased region" description="Polar residues" evidence="1">
    <location>
        <begin position="1"/>
        <end position="10"/>
    </location>
</feature>
<evidence type="ECO:0000256" key="2">
    <source>
        <dbReference type="SAM" id="Phobius"/>
    </source>
</evidence>
<gene>
    <name evidence="3" type="ORF">PVAR5_7865</name>
</gene>
<keyword evidence="2" id="KW-1133">Transmembrane helix</keyword>
<evidence type="ECO:0000256" key="1">
    <source>
        <dbReference type="SAM" id="MobiDB-lite"/>
    </source>
</evidence>
<reference evidence="4" key="1">
    <citation type="journal article" date="2014" name="Genome Announc.">
        <title>Draft genome sequence of the formaldehyde-resistant fungus Byssochlamys spectabilis No. 5 (anamorph Paecilomyces variotii No. 5) (NBRC109023).</title>
        <authorList>
            <person name="Oka T."/>
            <person name="Ekino K."/>
            <person name="Fukuda K."/>
            <person name="Nomura Y."/>
        </authorList>
    </citation>
    <scope>NUCLEOTIDE SEQUENCE [LARGE SCALE GENOMIC DNA]</scope>
    <source>
        <strain evidence="4">No. 5 / NBRC 109023</strain>
    </source>
</reference>
<accession>V5G401</accession>
<protein>
    <submittedName>
        <fullName evidence="3">Uncharacterized protein</fullName>
    </submittedName>
</protein>
<organism evidence="3 4">
    <name type="scientific">Byssochlamys spectabilis (strain No. 5 / NBRC 109023)</name>
    <name type="common">Paecilomyces variotii</name>
    <dbReference type="NCBI Taxonomy" id="1356009"/>
    <lineage>
        <taxon>Eukaryota</taxon>
        <taxon>Fungi</taxon>
        <taxon>Dikarya</taxon>
        <taxon>Ascomycota</taxon>
        <taxon>Pezizomycotina</taxon>
        <taxon>Eurotiomycetes</taxon>
        <taxon>Eurotiomycetidae</taxon>
        <taxon>Eurotiales</taxon>
        <taxon>Thermoascaceae</taxon>
        <taxon>Paecilomyces</taxon>
    </lineage>
</organism>
<keyword evidence="2" id="KW-0472">Membrane</keyword>
<dbReference type="eggNOG" id="ENOG502T4UM">
    <property type="taxonomic scope" value="Eukaryota"/>
</dbReference>
<dbReference type="OrthoDB" id="3553625at2759"/>
<dbReference type="AlphaFoldDB" id="V5G401"/>
<evidence type="ECO:0000313" key="3">
    <source>
        <dbReference type="EMBL" id="GAD99158.1"/>
    </source>
</evidence>
<keyword evidence="2" id="KW-0812">Transmembrane</keyword>
<dbReference type="EMBL" id="BAUL01000282">
    <property type="protein sequence ID" value="GAD99158.1"/>
    <property type="molecule type" value="Genomic_DNA"/>
</dbReference>
<sequence>MVTNILSPTPTLQPAPTPSATGPSSANSSSSSAVRVILNLLSYAPISLYAENLRMMSALIRSICGRVCIQSPVTGCIKDLMVLWNMRPQDVFEYPTFGQSIRQVVSLRHGNTFLLVNSAVLDQAGFTGRGVVPPGPQLTSAANPDAKRPTVLNITFLVPRREGLSIPRCAHWPTYVITAGEIAILTLIAAILAAEGFYLGTILLTCLIANTALLSALQECSQPIIANQSSIKHDTKAMVAGGAALDVHIIATNWNTSELDVLVGYSSQLHALTNIPMRMDSPRLLRWIARLLAVCLVIQAAILTALAGGNGDDNDHSRNQGWATVVWLVFYLLLWVPPRLFKAQLDDSILDTQPVSLRRLPSITCNGRRDALSFIAALPASLRTGVGRWDWADVFIPPNARRKEWELTTHQALMRIRDGTVKNDISSASRPVAPAINEKTVALEERILKHIRVTLEEPFLKKALGESEKQTRLHR</sequence>
<keyword evidence="4" id="KW-1185">Reference proteome</keyword>